<evidence type="ECO:0000256" key="1">
    <source>
        <dbReference type="SAM" id="MobiDB-lite"/>
    </source>
</evidence>
<protein>
    <submittedName>
        <fullName evidence="2">DUF2894 domain-containing protein</fullName>
    </submittedName>
</protein>
<dbReference type="AlphaFoldDB" id="A0A7S6UH17"/>
<evidence type="ECO:0000313" key="3">
    <source>
        <dbReference type="Proteomes" id="UP000594059"/>
    </source>
</evidence>
<feature type="compositionally biased region" description="Low complexity" evidence="1">
    <location>
        <begin position="193"/>
        <end position="205"/>
    </location>
</feature>
<dbReference type="Pfam" id="PF11445">
    <property type="entry name" value="DUF2894"/>
    <property type="match status" value="1"/>
</dbReference>
<feature type="region of interest" description="Disordered" evidence="1">
    <location>
        <begin position="1"/>
        <end position="23"/>
    </location>
</feature>
<dbReference type="InterPro" id="IPR021549">
    <property type="entry name" value="DUF2894"/>
</dbReference>
<dbReference type="EMBL" id="CP063656">
    <property type="protein sequence ID" value="QOW20155.1"/>
    <property type="molecule type" value="Genomic_DNA"/>
</dbReference>
<feature type="region of interest" description="Disordered" evidence="1">
    <location>
        <begin position="192"/>
        <end position="230"/>
    </location>
</feature>
<sequence length="230" mass="24887">MPTEAAPLGARLDAPREERTPRTNRVREALISALQRRLDHADAALAPLVQARLEELMQSRATEVAAPPATHAGSPTNADRSQRTLLGLSEYIQANKRAVHSATSTDRESTTVSPTVVLEEFRQLWDRIRTESQLRAALAPIPDDAGPLHSSALLHRAMRLMADTSPGYLQHFLAYADALTWMERLQPVGLLDAPAGNPGAGASAKPRTRKRANAKQPVTKPPIGKVPGDA</sequence>
<keyword evidence="3" id="KW-1185">Reference proteome</keyword>
<dbReference type="Proteomes" id="UP000594059">
    <property type="component" value="Chromosome"/>
</dbReference>
<feature type="compositionally biased region" description="Basic and acidic residues" evidence="1">
    <location>
        <begin position="13"/>
        <end position="23"/>
    </location>
</feature>
<gene>
    <name evidence="2" type="ORF">INQ41_03725</name>
</gene>
<reference evidence="2 3" key="1">
    <citation type="submission" date="2020-10" db="EMBL/GenBank/DDBJ databases">
        <title>complete genome sequencing of Lysobacter sp. H21R20.</title>
        <authorList>
            <person name="Bae J.-W."/>
            <person name="Lee S.-Y."/>
        </authorList>
    </citation>
    <scope>NUCLEOTIDE SEQUENCE [LARGE SCALE GENOMIC DNA]</scope>
    <source>
        <strain evidence="2 3">H21R20</strain>
    </source>
</reference>
<accession>A0A7S6UH17</accession>
<dbReference type="KEGG" id="lcic:INQ41_03725"/>
<proteinExistence type="predicted"/>
<name>A0A7S6UH17_9GAMM</name>
<organism evidence="2 3">
    <name type="scientific">Novilysobacter ciconiae</name>
    <dbReference type="NCBI Taxonomy" id="2781022"/>
    <lineage>
        <taxon>Bacteria</taxon>
        <taxon>Pseudomonadati</taxon>
        <taxon>Pseudomonadota</taxon>
        <taxon>Gammaproteobacteria</taxon>
        <taxon>Lysobacterales</taxon>
        <taxon>Lysobacteraceae</taxon>
        <taxon>Novilysobacter</taxon>
    </lineage>
</organism>
<evidence type="ECO:0000313" key="2">
    <source>
        <dbReference type="EMBL" id="QOW20155.1"/>
    </source>
</evidence>